<dbReference type="GO" id="GO:0030170">
    <property type="term" value="F:pyridoxal phosphate binding"/>
    <property type="evidence" value="ECO:0007669"/>
    <property type="project" value="UniProtKB-ARBA"/>
</dbReference>
<comment type="similarity">
    <text evidence="2">Belongs to the DegT/DnrJ/EryC1 family.</text>
</comment>
<dbReference type="InterPro" id="IPR000653">
    <property type="entry name" value="DegT/StrS_aminotransferase"/>
</dbReference>
<evidence type="ECO:0000313" key="3">
    <source>
        <dbReference type="EMBL" id="VAX07427.1"/>
    </source>
</evidence>
<dbReference type="Gene3D" id="3.90.1150.10">
    <property type="entry name" value="Aspartate Aminotransferase, domain 1"/>
    <property type="match status" value="1"/>
</dbReference>
<dbReference type="InterPro" id="IPR015422">
    <property type="entry name" value="PyrdxlP-dep_Trfase_small"/>
</dbReference>
<dbReference type="PANTHER" id="PTHR30244:SF36">
    <property type="entry name" value="3-OXO-GLUCOSE-6-PHOSPHATE:GLUTAMATE AMINOTRANSFERASE"/>
    <property type="match status" value="1"/>
</dbReference>
<dbReference type="InterPro" id="IPR015421">
    <property type="entry name" value="PyrdxlP-dep_Trfase_major"/>
</dbReference>
<evidence type="ECO:0000256" key="2">
    <source>
        <dbReference type="ARBA" id="ARBA00037999"/>
    </source>
</evidence>
<name>A0A3B1BRX0_9ZZZZ</name>
<dbReference type="PANTHER" id="PTHR30244">
    <property type="entry name" value="TRANSAMINASE"/>
    <property type="match status" value="1"/>
</dbReference>
<gene>
    <name evidence="3" type="ORF">MNBD_GAMMA26-723</name>
</gene>
<evidence type="ECO:0000256" key="1">
    <source>
        <dbReference type="ARBA" id="ARBA00022898"/>
    </source>
</evidence>
<dbReference type="GO" id="GO:0000271">
    <property type="term" value="P:polysaccharide biosynthetic process"/>
    <property type="evidence" value="ECO:0007669"/>
    <property type="project" value="TreeGrafter"/>
</dbReference>
<accession>A0A3B1BRX0</accession>
<keyword evidence="3" id="KW-0808">Transferase</keyword>
<dbReference type="CDD" id="cd00616">
    <property type="entry name" value="AHBA_syn"/>
    <property type="match status" value="1"/>
</dbReference>
<dbReference type="PIRSF" id="PIRSF000390">
    <property type="entry name" value="PLP_StrS"/>
    <property type="match status" value="1"/>
</dbReference>
<proteinExistence type="inferred from homology"/>
<protein>
    <submittedName>
        <fullName evidence="3">Aminotransferase, DegT/DnrJ/EryC1/StrS family</fullName>
    </submittedName>
</protein>
<dbReference type="SUPFAM" id="SSF53383">
    <property type="entry name" value="PLP-dependent transferases"/>
    <property type="match status" value="1"/>
</dbReference>
<keyword evidence="1" id="KW-0663">Pyridoxal phosphate</keyword>
<reference evidence="3" key="1">
    <citation type="submission" date="2018-06" db="EMBL/GenBank/DDBJ databases">
        <authorList>
            <person name="Zhirakovskaya E."/>
        </authorList>
    </citation>
    <scope>NUCLEOTIDE SEQUENCE</scope>
</reference>
<dbReference type="EMBL" id="UOFX01000024">
    <property type="protein sequence ID" value="VAX07427.1"/>
    <property type="molecule type" value="Genomic_DNA"/>
</dbReference>
<keyword evidence="3" id="KW-0032">Aminotransferase</keyword>
<dbReference type="GO" id="GO:0008483">
    <property type="term" value="F:transaminase activity"/>
    <property type="evidence" value="ECO:0007669"/>
    <property type="project" value="UniProtKB-KW"/>
</dbReference>
<dbReference type="AlphaFoldDB" id="A0A3B1BRX0"/>
<dbReference type="Gene3D" id="3.40.640.10">
    <property type="entry name" value="Type I PLP-dependent aspartate aminotransferase-like (Major domain)"/>
    <property type="match status" value="1"/>
</dbReference>
<organism evidence="3">
    <name type="scientific">hydrothermal vent metagenome</name>
    <dbReference type="NCBI Taxonomy" id="652676"/>
    <lineage>
        <taxon>unclassified sequences</taxon>
        <taxon>metagenomes</taxon>
        <taxon>ecological metagenomes</taxon>
    </lineage>
</organism>
<dbReference type="Pfam" id="PF01041">
    <property type="entry name" value="DegT_DnrJ_EryC1"/>
    <property type="match status" value="1"/>
</dbReference>
<sequence length="373" mass="40594">MSKQPEQIPQGVPYLSLQQEYQSLRDEWIQAIDGAGATGAFILGPNVRAFEEEAAAYVGAKHGIAVASGTDALVLSLRALDIGPGDEVITSPFTFFATAEAVTLVGATPVFADVETGSFNLDPASVQERITNKTRAILPVHIFGNPANMTGLNAIAKEHNLHVIEDAAQAFGARHADKHVGSLGDTGCFSFYPTKVLGCYGDGGLITTSDDAIKARLLQLRNHGAVKPFIHVEAGYNSRLDEVQAALLRIKLRDIDEAVAARQQVAGWYDQRLVDLDLIMPESATNGFHAYNLYTIRHPRRDALREHLAAQKIGHSQCYPQPLHLQEMYAQLGYRAGDLPVVEALCHETLSLPIFPDLSEDQVAYVCEQVARI</sequence>
<dbReference type="InterPro" id="IPR015424">
    <property type="entry name" value="PyrdxlP-dep_Trfase"/>
</dbReference>
<dbReference type="FunFam" id="3.40.640.10:FF:000089">
    <property type="entry name" value="Aminotransferase, DegT/DnrJ/EryC1/StrS family"/>
    <property type="match status" value="1"/>
</dbReference>